<sequence>MLGTLKESAKTHWKDFVKPLVHAYNCTKNDVTGFSPYELMFGRQPRLPIDLAFGLPLTNKQHTSHSQYVQDLKSHLEESYKIATGNAENIMQENKIRFDKHIIAADLSVGDRVLVRNVCLKGKHKLSDKWESEVYVVTKRAGTLPVYTVRPEKKYSPQRTLHRDLLLPCGYLSAPEIPLPTQIRKPITRSNTEHLKNHVDIDEDETPIYWYSELPISELSRFTTILDIPADPISSPSSTILPTTNSTAPVGAAAEDAAQNLSELKRTGKEPAEIAKEEQADIAEEERARSSEDDDLPISTSDNVDELPIRSTRNRKPPERLRYAKLGQPVLDTFHTHFHGLATAFTYALTDTEIPLHTLQQPISTQPGPCPRRT</sequence>
<dbReference type="InterPro" id="IPR036397">
    <property type="entry name" value="RNaseH_sf"/>
</dbReference>
<proteinExistence type="predicted"/>
<dbReference type="RefSeq" id="XP_034093366.1">
    <property type="nucleotide sequence ID" value="XM_034237475.1"/>
</dbReference>
<evidence type="ECO:0000313" key="3">
    <source>
        <dbReference type="RefSeq" id="XP_034093366.1"/>
    </source>
</evidence>
<keyword evidence="2" id="KW-1185">Reference proteome</keyword>
<reference evidence="3" key="1">
    <citation type="submission" date="2025-08" db="UniProtKB">
        <authorList>
            <consortium name="RefSeq"/>
        </authorList>
    </citation>
    <scope>IDENTIFICATION</scope>
</reference>
<organism evidence="2 3">
    <name type="scientific">Gymnodraco acuticeps</name>
    <name type="common">Antarctic dragonfish</name>
    <dbReference type="NCBI Taxonomy" id="8218"/>
    <lineage>
        <taxon>Eukaryota</taxon>
        <taxon>Metazoa</taxon>
        <taxon>Chordata</taxon>
        <taxon>Craniata</taxon>
        <taxon>Vertebrata</taxon>
        <taxon>Euteleostomi</taxon>
        <taxon>Actinopterygii</taxon>
        <taxon>Neopterygii</taxon>
        <taxon>Teleostei</taxon>
        <taxon>Neoteleostei</taxon>
        <taxon>Acanthomorphata</taxon>
        <taxon>Eupercaria</taxon>
        <taxon>Perciformes</taxon>
        <taxon>Notothenioidei</taxon>
        <taxon>Bathydraconidae</taxon>
        <taxon>Gymnodraco</taxon>
    </lineage>
</organism>
<gene>
    <name evidence="3" type="primary">LOC117560559</name>
</gene>
<feature type="region of interest" description="Disordered" evidence="1">
    <location>
        <begin position="265"/>
        <end position="318"/>
    </location>
</feature>
<dbReference type="OrthoDB" id="441285at2759"/>
<protein>
    <submittedName>
        <fullName evidence="3">Uncharacterized protein LOC117560559</fullName>
    </submittedName>
</protein>
<dbReference type="GO" id="GO:0003676">
    <property type="term" value="F:nucleic acid binding"/>
    <property type="evidence" value="ECO:0007669"/>
    <property type="project" value="InterPro"/>
</dbReference>
<dbReference type="PANTHER" id="PTHR37984:SF15">
    <property type="entry name" value="INTEGRASE CATALYTIC DOMAIN-CONTAINING PROTEIN"/>
    <property type="match status" value="1"/>
</dbReference>
<dbReference type="Gene3D" id="3.30.420.10">
    <property type="entry name" value="Ribonuclease H-like superfamily/Ribonuclease H"/>
    <property type="match status" value="1"/>
</dbReference>
<dbReference type="KEGG" id="gacu:117560559"/>
<dbReference type="GeneID" id="117560559"/>
<dbReference type="InterPro" id="IPR050951">
    <property type="entry name" value="Retrovirus_Pol_polyprotein"/>
</dbReference>
<accession>A0A6P8VR91</accession>
<name>A0A6P8VR91_GYMAC</name>
<dbReference type="PANTHER" id="PTHR37984">
    <property type="entry name" value="PROTEIN CBG26694"/>
    <property type="match status" value="1"/>
</dbReference>
<evidence type="ECO:0000256" key="1">
    <source>
        <dbReference type="SAM" id="MobiDB-lite"/>
    </source>
</evidence>
<dbReference type="InParanoid" id="A0A6P8VR91"/>
<dbReference type="Proteomes" id="UP000515161">
    <property type="component" value="Unplaced"/>
</dbReference>
<dbReference type="AlphaFoldDB" id="A0A6P8VR91"/>
<feature type="compositionally biased region" description="Basic and acidic residues" evidence="1">
    <location>
        <begin position="265"/>
        <end position="291"/>
    </location>
</feature>
<evidence type="ECO:0000313" key="2">
    <source>
        <dbReference type="Proteomes" id="UP000515161"/>
    </source>
</evidence>